<dbReference type="EMBL" id="ATNM01000191">
    <property type="protein sequence ID" value="EPR65623.1"/>
    <property type="molecule type" value="Genomic_DNA"/>
</dbReference>
<sequence length="72" mass="8225">MKPLNSTIFVTTCRLVPIKNIQLLIQVFHKFLNVQGNGNSVLWIIGEGPERDELVKLAEQYEISEKVVFLVL</sequence>
<proteinExistence type="predicted"/>
<dbReference type="eggNOG" id="COG0438">
    <property type="taxonomic scope" value="Bacteria"/>
</dbReference>
<comment type="caution">
    <text evidence="2">The sequence shown here is derived from an EMBL/GenBank/DDBJ whole genome shotgun (WGS) entry which is preliminary data.</text>
</comment>
<dbReference type="Proteomes" id="UP000014974">
    <property type="component" value="Unassembled WGS sequence"/>
</dbReference>
<dbReference type="InterPro" id="IPR001296">
    <property type="entry name" value="Glyco_trans_1"/>
</dbReference>
<accession>S7WN55</accession>
<dbReference type="GO" id="GO:0016757">
    <property type="term" value="F:glycosyltransferase activity"/>
    <property type="evidence" value="ECO:0007669"/>
    <property type="project" value="InterPro"/>
</dbReference>
<evidence type="ECO:0000259" key="1">
    <source>
        <dbReference type="Pfam" id="PF00534"/>
    </source>
</evidence>
<dbReference type="SUPFAM" id="SSF53756">
    <property type="entry name" value="UDP-Glycosyltransferase/glycogen phosphorylase"/>
    <property type="match status" value="1"/>
</dbReference>
<dbReference type="OrthoDB" id="9806653at2"/>
<evidence type="ECO:0000313" key="3">
    <source>
        <dbReference type="Proteomes" id="UP000014974"/>
    </source>
</evidence>
<dbReference type="STRING" id="641524.ADICYQ_5544"/>
<name>S7WN55_9BACT</name>
<reference evidence="2 3" key="1">
    <citation type="journal article" date="2013" name="Genome Announc.">
        <title>Draft Genome Sequence of Cyclobacterium qasimii Strain M12-11BT, Isolated from Arctic Marine Sediment.</title>
        <authorList>
            <person name="Shivaji S."/>
            <person name="Ara S."/>
            <person name="Singh A."/>
            <person name="Kumar Pinnaka A."/>
        </authorList>
    </citation>
    <scope>NUCLEOTIDE SEQUENCE [LARGE SCALE GENOMIC DNA]</scope>
    <source>
        <strain evidence="2 3">M12-11B</strain>
    </source>
</reference>
<dbReference type="Gene3D" id="3.40.50.2000">
    <property type="entry name" value="Glycogen Phosphorylase B"/>
    <property type="match status" value="1"/>
</dbReference>
<gene>
    <name evidence="2" type="ORF">ADICYQ_5544</name>
</gene>
<dbReference type="AlphaFoldDB" id="S7WN55"/>
<feature type="domain" description="Glycosyl transferase family 1" evidence="1">
    <location>
        <begin position="4"/>
        <end position="70"/>
    </location>
</feature>
<organism evidence="2 3">
    <name type="scientific">Cyclobacterium qasimii M12-11B</name>
    <dbReference type="NCBI Taxonomy" id="641524"/>
    <lineage>
        <taxon>Bacteria</taxon>
        <taxon>Pseudomonadati</taxon>
        <taxon>Bacteroidota</taxon>
        <taxon>Cytophagia</taxon>
        <taxon>Cytophagales</taxon>
        <taxon>Cyclobacteriaceae</taxon>
        <taxon>Cyclobacterium</taxon>
    </lineage>
</organism>
<dbReference type="Pfam" id="PF00534">
    <property type="entry name" value="Glycos_transf_1"/>
    <property type="match status" value="1"/>
</dbReference>
<evidence type="ECO:0000313" key="2">
    <source>
        <dbReference type="EMBL" id="EPR65623.1"/>
    </source>
</evidence>
<protein>
    <recommendedName>
        <fullName evidence="1">Glycosyl transferase family 1 domain-containing protein</fullName>
    </recommendedName>
</protein>